<dbReference type="InterPro" id="IPR027417">
    <property type="entry name" value="P-loop_NTPase"/>
</dbReference>
<sequence>MSVSIRLLRKRGGLNSQLGEAGLGLSGGERRRLALARILLRQPRILLLDEPTEGLDAGMAHSVLERLRSAFPEAAILVAAHRREERACAQGEVVVGDS</sequence>
<dbReference type="SUPFAM" id="SSF52540">
    <property type="entry name" value="P-loop containing nucleoside triphosphate hydrolases"/>
    <property type="match status" value="1"/>
</dbReference>
<dbReference type="GO" id="GO:0015421">
    <property type="term" value="F:ABC-type oligopeptide transporter activity"/>
    <property type="evidence" value="ECO:0007669"/>
    <property type="project" value="TreeGrafter"/>
</dbReference>
<dbReference type="InterPro" id="IPR039421">
    <property type="entry name" value="Type_1_exporter"/>
</dbReference>
<protein>
    <recommendedName>
        <fullName evidence="1">ABC transporter domain-containing protein</fullName>
    </recommendedName>
</protein>
<organism evidence="2 3">
    <name type="scientific">Ciceribacter naphthalenivorans</name>
    <dbReference type="NCBI Taxonomy" id="1118451"/>
    <lineage>
        <taxon>Bacteria</taxon>
        <taxon>Pseudomonadati</taxon>
        <taxon>Pseudomonadota</taxon>
        <taxon>Alphaproteobacteria</taxon>
        <taxon>Hyphomicrobiales</taxon>
        <taxon>Rhizobiaceae</taxon>
        <taxon>Ciceribacter</taxon>
    </lineage>
</organism>
<dbReference type="Pfam" id="PF00005">
    <property type="entry name" value="ABC_tran"/>
    <property type="match status" value="1"/>
</dbReference>
<comment type="caution">
    <text evidence="2">The sequence shown here is derived from an EMBL/GenBank/DDBJ whole genome shotgun (WGS) entry which is preliminary data.</text>
</comment>
<dbReference type="PANTHER" id="PTHR43394:SF1">
    <property type="entry name" value="ATP-BINDING CASSETTE SUB-FAMILY B MEMBER 10, MITOCHONDRIAL"/>
    <property type="match status" value="1"/>
</dbReference>
<evidence type="ECO:0000313" key="2">
    <source>
        <dbReference type="EMBL" id="GEO87360.1"/>
    </source>
</evidence>
<accession>A0A512HPR0</accession>
<evidence type="ECO:0000259" key="1">
    <source>
        <dbReference type="Pfam" id="PF00005"/>
    </source>
</evidence>
<dbReference type="GO" id="GO:0005524">
    <property type="term" value="F:ATP binding"/>
    <property type="evidence" value="ECO:0007669"/>
    <property type="project" value="InterPro"/>
</dbReference>
<dbReference type="Gene3D" id="3.40.50.300">
    <property type="entry name" value="P-loop containing nucleotide triphosphate hydrolases"/>
    <property type="match status" value="1"/>
</dbReference>
<keyword evidence="3" id="KW-1185">Reference proteome</keyword>
<gene>
    <name evidence="2" type="ORF">RNA01_42920</name>
</gene>
<dbReference type="InterPro" id="IPR003439">
    <property type="entry name" value="ABC_transporter-like_ATP-bd"/>
</dbReference>
<dbReference type="EMBL" id="BJZP01000037">
    <property type="protein sequence ID" value="GEO87360.1"/>
    <property type="molecule type" value="Genomic_DNA"/>
</dbReference>
<name>A0A512HPR0_9HYPH</name>
<evidence type="ECO:0000313" key="3">
    <source>
        <dbReference type="Proteomes" id="UP000321717"/>
    </source>
</evidence>
<dbReference type="PANTHER" id="PTHR43394">
    <property type="entry name" value="ATP-DEPENDENT PERMEASE MDL1, MITOCHONDRIAL"/>
    <property type="match status" value="1"/>
</dbReference>
<dbReference type="GO" id="GO:0016887">
    <property type="term" value="F:ATP hydrolysis activity"/>
    <property type="evidence" value="ECO:0007669"/>
    <property type="project" value="InterPro"/>
</dbReference>
<reference evidence="2 3" key="1">
    <citation type="submission" date="2019-07" db="EMBL/GenBank/DDBJ databases">
        <title>Whole genome shotgun sequence of Rhizobium naphthalenivorans NBRC 107585.</title>
        <authorList>
            <person name="Hosoyama A."/>
            <person name="Uohara A."/>
            <person name="Ohji S."/>
            <person name="Ichikawa N."/>
        </authorList>
    </citation>
    <scope>NUCLEOTIDE SEQUENCE [LARGE SCALE GENOMIC DNA]</scope>
    <source>
        <strain evidence="2 3">NBRC 107585</strain>
    </source>
</reference>
<proteinExistence type="predicted"/>
<dbReference type="Proteomes" id="UP000321717">
    <property type="component" value="Unassembled WGS sequence"/>
</dbReference>
<feature type="domain" description="ABC transporter" evidence="1">
    <location>
        <begin position="14"/>
        <end position="52"/>
    </location>
</feature>
<dbReference type="AlphaFoldDB" id="A0A512HPR0"/>